<name>A0A068RWK1_9FUNG</name>
<evidence type="ECO:0008006" key="4">
    <source>
        <dbReference type="Google" id="ProtNLM"/>
    </source>
</evidence>
<evidence type="ECO:0000313" key="3">
    <source>
        <dbReference type="Proteomes" id="UP000027586"/>
    </source>
</evidence>
<feature type="signal peptide" evidence="1">
    <location>
        <begin position="1"/>
        <end position="22"/>
    </location>
</feature>
<sequence length="147" mass="16631">MQFKSLLLSAVVVLALAQTTLANIYSQLQFMKIESPKDNQDVRAGEDLTITYVMQPLIDEQTSPGKALGLDINFHRRTGDQKQQQLSYIHKSCPVTAKNDVYVKYSKTWTVPEDTTPGSYAIDFVEQVQFRRTQITSTETVKINVVD</sequence>
<keyword evidence="1" id="KW-0732">Signal</keyword>
<organism evidence="2 3">
    <name type="scientific">Lichtheimia corymbifera JMRC:FSU:9682</name>
    <dbReference type="NCBI Taxonomy" id="1263082"/>
    <lineage>
        <taxon>Eukaryota</taxon>
        <taxon>Fungi</taxon>
        <taxon>Fungi incertae sedis</taxon>
        <taxon>Mucoromycota</taxon>
        <taxon>Mucoromycotina</taxon>
        <taxon>Mucoromycetes</taxon>
        <taxon>Mucorales</taxon>
        <taxon>Lichtheimiaceae</taxon>
        <taxon>Lichtheimia</taxon>
    </lineage>
</organism>
<evidence type="ECO:0000256" key="1">
    <source>
        <dbReference type="SAM" id="SignalP"/>
    </source>
</evidence>
<proteinExistence type="predicted"/>
<feature type="chain" id="PRO_5001655256" description="Phosphatidylglycerol/phosphatidylinositol transfer protein" evidence="1">
    <location>
        <begin position="23"/>
        <end position="147"/>
    </location>
</feature>
<gene>
    <name evidence="2" type="ORF">LCOR_05372.1</name>
</gene>
<comment type="caution">
    <text evidence="2">The sequence shown here is derived from an EMBL/GenBank/DDBJ whole genome shotgun (WGS) entry which is preliminary data.</text>
</comment>
<dbReference type="EMBL" id="CBTN010000021">
    <property type="protein sequence ID" value="CDH54085.1"/>
    <property type="molecule type" value="Genomic_DNA"/>
</dbReference>
<keyword evidence="3" id="KW-1185">Reference proteome</keyword>
<protein>
    <recommendedName>
        <fullName evidence="4">Phosphatidylglycerol/phosphatidylinositol transfer protein</fullName>
    </recommendedName>
</protein>
<evidence type="ECO:0000313" key="2">
    <source>
        <dbReference type="EMBL" id="CDH54085.1"/>
    </source>
</evidence>
<accession>A0A068RWK1</accession>
<dbReference type="OrthoDB" id="2240906at2759"/>
<reference evidence="2" key="1">
    <citation type="submission" date="2013-08" db="EMBL/GenBank/DDBJ databases">
        <title>Gene expansion shapes genome architecture in the human pathogen Lichtheimia corymbifera: an evolutionary genomics analysis in the ancient terrestrial Mucorales (Mucoromycotina).</title>
        <authorList>
            <person name="Schwartze V.U."/>
            <person name="Winter S."/>
            <person name="Shelest E."/>
            <person name="Marcet-Houben M."/>
            <person name="Horn F."/>
            <person name="Wehner S."/>
            <person name="Hoffmann K."/>
            <person name="Riege K."/>
            <person name="Sammeth M."/>
            <person name="Nowrousian M."/>
            <person name="Valiante V."/>
            <person name="Linde J."/>
            <person name="Jacobsen I.D."/>
            <person name="Marz M."/>
            <person name="Brakhage A.A."/>
            <person name="Gabaldon T."/>
            <person name="Bocker S."/>
            <person name="Voigt K."/>
        </authorList>
    </citation>
    <scope>NUCLEOTIDE SEQUENCE [LARGE SCALE GENOMIC DNA]</scope>
    <source>
        <strain evidence="2">FSU 9682</strain>
    </source>
</reference>
<dbReference type="VEuPathDB" id="FungiDB:LCOR_05372.1"/>
<dbReference type="Proteomes" id="UP000027586">
    <property type="component" value="Unassembled WGS sequence"/>
</dbReference>
<dbReference type="AlphaFoldDB" id="A0A068RWK1"/>